<dbReference type="PROSITE" id="PS50071">
    <property type="entry name" value="HOMEOBOX_2"/>
    <property type="match status" value="1"/>
</dbReference>
<dbReference type="InterPro" id="IPR017970">
    <property type="entry name" value="Homeobox_CS"/>
</dbReference>
<keyword evidence="2 4" id="KW-0371">Homeobox</keyword>
<keyword evidence="1 4" id="KW-0238">DNA-binding</keyword>
<dbReference type="GO" id="GO:0030154">
    <property type="term" value="P:cell differentiation"/>
    <property type="evidence" value="ECO:0007669"/>
    <property type="project" value="TreeGrafter"/>
</dbReference>
<dbReference type="GO" id="GO:0005634">
    <property type="term" value="C:nucleus"/>
    <property type="evidence" value="ECO:0007669"/>
    <property type="project" value="UniProtKB-SubCell"/>
</dbReference>
<evidence type="ECO:0000313" key="9">
    <source>
        <dbReference type="EMBL" id="QWW25907.1"/>
    </source>
</evidence>
<organism evidence="8">
    <name type="scientific">Candidozyma auris</name>
    <name type="common">Yeast</name>
    <name type="synonym">Candida auris</name>
    <dbReference type="NCBI Taxonomy" id="498019"/>
    <lineage>
        <taxon>Eukaryota</taxon>
        <taxon>Fungi</taxon>
        <taxon>Dikarya</taxon>
        <taxon>Ascomycota</taxon>
        <taxon>Saccharomycotina</taxon>
        <taxon>Pichiomycetes</taxon>
        <taxon>Metschnikowiaceae</taxon>
        <taxon>Candidozyma</taxon>
    </lineage>
</organism>
<feature type="compositionally biased region" description="Polar residues" evidence="6">
    <location>
        <begin position="147"/>
        <end position="160"/>
    </location>
</feature>
<evidence type="ECO:0000256" key="6">
    <source>
        <dbReference type="SAM" id="MobiDB-lite"/>
    </source>
</evidence>
<evidence type="ECO:0000256" key="1">
    <source>
        <dbReference type="ARBA" id="ARBA00023125"/>
    </source>
</evidence>
<reference evidence="8" key="1">
    <citation type="journal article" date="2017" name="Clin. Infect. Dis.">
        <title>Simultaneous emergence of multidrug-resistant Candida auris on 3 continents confirmed by whole-genome sequencing and epidemiological analyses.</title>
        <authorList>
            <person name="Lockhart S.R."/>
            <person name="Etienne K.A."/>
            <person name="Vallabhaneni S."/>
            <person name="Farooqi J."/>
            <person name="Chowdhary A."/>
            <person name="Govender N.P."/>
            <person name="Colombo A.L."/>
            <person name="Calvo B."/>
            <person name="Cuomo C.A."/>
            <person name="Desjardins C.A."/>
            <person name="Berkow E.L."/>
            <person name="Castanheira M."/>
            <person name="Magobo R.E."/>
            <person name="Jabeen K."/>
            <person name="Asghar R.J."/>
            <person name="Meis J.F."/>
            <person name="Jackson B."/>
            <person name="Chiller T."/>
            <person name="Litvintseva A.P."/>
        </authorList>
    </citation>
    <scope>NUCLEOTIDE SEQUENCE [LARGE SCALE GENOMIC DNA]</scope>
    <source>
        <strain evidence="8">B8441</strain>
    </source>
</reference>
<evidence type="ECO:0000259" key="7">
    <source>
        <dbReference type="PROSITE" id="PS50071"/>
    </source>
</evidence>
<evidence type="ECO:0000256" key="3">
    <source>
        <dbReference type="ARBA" id="ARBA00023242"/>
    </source>
</evidence>
<evidence type="ECO:0000256" key="4">
    <source>
        <dbReference type="PROSITE-ProRule" id="PRU00108"/>
    </source>
</evidence>
<dbReference type="EMBL" id="PEKT02000006">
    <property type="protein sequence ID" value="PIS54551.1"/>
    <property type="molecule type" value="Genomic_DNA"/>
</dbReference>
<reference evidence="8" key="2">
    <citation type="submission" date="2017-11" db="EMBL/GenBank/DDBJ databases">
        <title>Candida auris genome assembly and annotation.</title>
        <authorList>
            <person name="Munoz J.F."/>
            <person name="Gade L.G."/>
            <person name="Chow N.A."/>
            <person name="Litvintseva A.P."/>
            <person name="Loparev V.N."/>
            <person name="Cuomo C.A."/>
        </authorList>
    </citation>
    <scope>NUCLEOTIDE SEQUENCE</scope>
    <source>
        <strain evidence="8">B8441</strain>
    </source>
</reference>
<dbReference type="PANTHER" id="PTHR24324">
    <property type="entry name" value="HOMEOBOX PROTEIN HHEX"/>
    <property type="match status" value="1"/>
</dbReference>
<feature type="region of interest" description="Disordered" evidence="6">
    <location>
        <begin position="87"/>
        <end position="108"/>
    </location>
</feature>
<feature type="region of interest" description="Disordered" evidence="6">
    <location>
        <begin position="253"/>
        <end position="305"/>
    </location>
</feature>
<protein>
    <recommendedName>
        <fullName evidence="7">Homeobox domain-containing protein</fullName>
    </recommendedName>
</protein>
<name>A0A2H0ZV86_CANAR</name>
<feature type="region of interest" description="Disordered" evidence="6">
    <location>
        <begin position="146"/>
        <end position="170"/>
    </location>
</feature>
<dbReference type="GO" id="GO:0000978">
    <property type="term" value="F:RNA polymerase II cis-regulatory region sequence-specific DNA binding"/>
    <property type="evidence" value="ECO:0007669"/>
    <property type="project" value="TreeGrafter"/>
</dbReference>
<dbReference type="EMBL" id="CP076755">
    <property type="protein sequence ID" value="QWW25907.1"/>
    <property type="molecule type" value="Genomic_DNA"/>
</dbReference>
<dbReference type="SMART" id="SM00389">
    <property type="entry name" value="HOX"/>
    <property type="match status" value="1"/>
</dbReference>
<evidence type="ECO:0000256" key="2">
    <source>
        <dbReference type="ARBA" id="ARBA00023155"/>
    </source>
</evidence>
<dbReference type="GO" id="GO:0000981">
    <property type="term" value="F:DNA-binding transcription factor activity, RNA polymerase II-specific"/>
    <property type="evidence" value="ECO:0007669"/>
    <property type="project" value="InterPro"/>
</dbReference>
<dbReference type="VEuPathDB" id="FungiDB:QG37_05891"/>
<dbReference type="InterPro" id="IPR009057">
    <property type="entry name" value="Homeodomain-like_sf"/>
</dbReference>
<dbReference type="STRING" id="498019.A0A2H0ZV86"/>
<sequence length="419" mass="45360">MKVETPKKPSLPSIDALPKQTTYSLPPLSSLLNQHDRPAFPAFGALPPSTPRFILPPRSVSDTSLPTSIPVYTNPTSTAVLTPLDTNSAVSSTPASGPASAANTSVDSEADISMNTSINDSMVKPTMKRKAASTVSPTKDFAFISHSPATYPSQEPSIDNASLARRKRRRTSPHELAILNQEFELGSTPNKVRRTEISKRVNMTEKAVKIWFQNKRQSLRRLKSTDKEITELPPTPDSSVVVSASVTDTAPTPIVESTPIKPNLIKSHSQESVNKVMDQSSPIRSYSTPSLQKHQFKKDRPTKSPLLSRMLAAEDDKASGKENGNLVLNLTNKKQPDFIRSAPAAASNQMMTFKLAPSTAGAVNTPTFVAANNATRTSKRSSRKPLGEIDTNTIPAPSAKMAHESQCVHNLLSLKSGNY</sequence>
<dbReference type="PANTHER" id="PTHR24324:SF9">
    <property type="entry name" value="HOMEOBOX DOMAIN-CONTAINING PROTEIN"/>
    <property type="match status" value="1"/>
</dbReference>
<accession>A0A2H0ZV86</accession>
<comment type="subcellular location">
    <subcellularLocation>
        <location evidence="4 5">Nucleus</location>
    </subcellularLocation>
</comment>
<dbReference type="VEuPathDB" id="FungiDB:CJI96_0004827"/>
<dbReference type="VEuPathDB" id="FungiDB:B9J08_002326"/>
<dbReference type="VEuPathDB" id="FungiDB:CJJ09_005419"/>
<keyword evidence="3 4" id="KW-0539">Nucleus</keyword>
<dbReference type="Proteomes" id="UP000825438">
    <property type="component" value="Chromosome VII"/>
</dbReference>
<dbReference type="SUPFAM" id="SSF46689">
    <property type="entry name" value="Homeodomain-like"/>
    <property type="match status" value="1"/>
</dbReference>
<dbReference type="AlphaFoldDB" id="A0A2H0ZV86"/>
<dbReference type="VEuPathDB" id="FungiDB:CJJ07_004330"/>
<feature type="compositionally biased region" description="Polar residues" evidence="6">
    <location>
        <begin position="266"/>
        <end position="293"/>
    </location>
</feature>
<feature type="DNA-binding region" description="Homeobox" evidence="4">
    <location>
        <begin position="164"/>
        <end position="223"/>
    </location>
</feature>
<gene>
    <name evidence="8" type="ORF">B9J08_002326</name>
    <name evidence="9" type="ORF">CA7LBN_004811</name>
</gene>
<dbReference type="InterPro" id="IPR051000">
    <property type="entry name" value="Homeobox_DNA-bind_prot"/>
</dbReference>
<dbReference type="InterPro" id="IPR001356">
    <property type="entry name" value="HD"/>
</dbReference>
<dbReference type="CDD" id="cd00086">
    <property type="entry name" value="homeodomain"/>
    <property type="match status" value="1"/>
</dbReference>
<evidence type="ECO:0000256" key="5">
    <source>
        <dbReference type="RuleBase" id="RU000682"/>
    </source>
</evidence>
<feature type="region of interest" description="Disordered" evidence="6">
    <location>
        <begin position="1"/>
        <end position="30"/>
    </location>
</feature>
<evidence type="ECO:0000313" key="8">
    <source>
        <dbReference type="EMBL" id="PIS54551.1"/>
    </source>
</evidence>
<dbReference type="OMA" id="AKMAHES"/>
<reference evidence="9" key="3">
    <citation type="submission" date="2021-06" db="EMBL/GenBank/DDBJ databases">
        <title>Candida auris outbreak in lebanese hospital.</title>
        <authorList>
            <person name="Finianos M."/>
        </authorList>
    </citation>
    <scope>NUCLEOTIDE SEQUENCE</scope>
    <source>
        <strain evidence="9">CA7LBN</strain>
    </source>
</reference>
<dbReference type="Gene3D" id="1.10.10.60">
    <property type="entry name" value="Homeodomain-like"/>
    <property type="match status" value="1"/>
</dbReference>
<dbReference type="Pfam" id="PF00046">
    <property type="entry name" value="Homeodomain"/>
    <property type="match status" value="1"/>
</dbReference>
<feature type="domain" description="Homeobox" evidence="7">
    <location>
        <begin position="162"/>
        <end position="222"/>
    </location>
</feature>
<dbReference type="PROSITE" id="PS00027">
    <property type="entry name" value="HOMEOBOX_1"/>
    <property type="match status" value="1"/>
</dbReference>
<proteinExistence type="predicted"/>
<feature type="compositionally biased region" description="Low complexity" evidence="6">
    <location>
        <begin position="88"/>
        <end position="105"/>
    </location>
</feature>
<dbReference type="VEuPathDB" id="FungiDB:CJI97_001869"/>